<organism evidence="2 3">
    <name type="scientific">Mucilaginibacter paludis DSM 18603</name>
    <dbReference type="NCBI Taxonomy" id="714943"/>
    <lineage>
        <taxon>Bacteria</taxon>
        <taxon>Pseudomonadati</taxon>
        <taxon>Bacteroidota</taxon>
        <taxon>Sphingobacteriia</taxon>
        <taxon>Sphingobacteriales</taxon>
        <taxon>Sphingobacteriaceae</taxon>
        <taxon>Mucilaginibacter</taxon>
    </lineage>
</organism>
<evidence type="ECO:0000313" key="2">
    <source>
        <dbReference type="EMBL" id="EHQ27341.1"/>
    </source>
</evidence>
<evidence type="ECO:0000313" key="3">
    <source>
        <dbReference type="Proteomes" id="UP000002774"/>
    </source>
</evidence>
<evidence type="ECO:0000256" key="1">
    <source>
        <dbReference type="SAM" id="Phobius"/>
    </source>
</evidence>
<keyword evidence="1" id="KW-1133">Transmembrane helix</keyword>
<dbReference type="OrthoDB" id="894278at2"/>
<feature type="transmembrane region" description="Helical" evidence="1">
    <location>
        <begin position="14"/>
        <end position="36"/>
    </location>
</feature>
<dbReference type="STRING" id="714943.Mucpa_3237"/>
<dbReference type="Proteomes" id="UP000002774">
    <property type="component" value="Chromosome"/>
</dbReference>
<dbReference type="EMBL" id="CM001403">
    <property type="protein sequence ID" value="EHQ27341.1"/>
    <property type="molecule type" value="Genomic_DNA"/>
</dbReference>
<dbReference type="eggNOG" id="ENOG5032P5R">
    <property type="taxonomic scope" value="Bacteria"/>
</dbReference>
<keyword evidence="1" id="KW-0472">Membrane</keyword>
<dbReference type="RefSeq" id="WP_008507754.1">
    <property type="nucleotide sequence ID" value="NZ_CM001403.1"/>
</dbReference>
<name>H1YG77_9SPHI</name>
<keyword evidence="1" id="KW-0812">Transmembrane</keyword>
<dbReference type="AlphaFoldDB" id="H1YG77"/>
<feature type="transmembrane region" description="Helical" evidence="1">
    <location>
        <begin position="56"/>
        <end position="73"/>
    </location>
</feature>
<feature type="transmembrane region" description="Helical" evidence="1">
    <location>
        <begin position="93"/>
        <end position="112"/>
    </location>
</feature>
<protein>
    <submittedName>
        <fullName evidence="2">Uncharacterized protein</fullName>
    </submittedName>
</protein>
<gene>
    <name evidence="2" type="ORF">Mucpa_3237</name>
</gene>
<accession>H1YG77</accession>
<feature type="transmembrane region" description="Helical" evidence="1">
    <location>
        <begin position="118"/>
        <end position="135"/>
    </location>
</feature>
<sequence length="150" mass="17553">MQTQFLFPNQYRRFGYCLLVIGLLLAIAGNIYSNIITEWTVEQIRLGRNINYETCNNDITLLTIITGLLLIGFSKEKIEDELIAQLRLDSLQWAIYLNYIILIICVVCINGFSFFSVMVYNMFTPLLFFILRFRLKVMMNNRLFRVEGGL</sequence>
<dbReference type="HOGENOM" id="CLU_140869_0_0_10"/>
<proteinExistence type="predicted"/>
<keyword evidence="3" id="KW-1185">Reference proteome</keyword>
<reference evidence="2" key="1">
    <citation type="submission" date="2011-09" db="EMBL/GenBank/DDBJ databases">
        <title>The permanent draft genome of Mucilaginibacter paludis DSM 18603.</title>
        <authorList>
            <consortium name="US DOE Joint Genome Institute (JGI-PGF)"/>
            <person name="Lucas S."/>
            <person name="Han J."/>
            <person name="Lapidus A."/>
            <person name="Bruce D."/>
            <person name="Goodwin L."/>
            <person name="Pitluck S."/>
            <person name="Peters L."/>
            <person name="Kyrpides N."/>
            <person name="Mavromatis K."/>
            <person name="Ivanova N."/>
            <person name="Mikhailova N."/>
            <person name="Held B."/>
            <person name="Detter J.C."/>
            <person name="Tapia R."/>
            <person name="Han C."/>
            <person name="Land M."/>
            <person name="Hauser L."/>
            <person name="Markowitz V."/>
            <person name="Cheng J.-F."/>
            <person name="Hugenholtz P."/>
            <person name="Woyke T."/>
            <person name="Wu D."/>
            <person name="Tindall B."/>
            <person name="Brambilla E."/>
            <person name="Klenk H.-P."/>
            <person name="Eisen J.A."/>
        </authorList>
    </citation>
    <scope>NUCLEOTIDE SEQUENCE [LARGE SCALE GENOMIC DNA]</scope>
    <source>
        <strain evidence="2">DSM 18603</strain>
    </source>
</reference>